<protein>
    <submittedName>
        <fullName evidence="2">Uncharacterized protein</fullName>
    </submittedName>
</protein>
<keyword evidence="1" id="KW-1133">Transmembrane helix</keyword>
<organism evidence="2">
    <name type="scientific">marine sediment metagenome</name>
    <dbReference type="NCBI Taxonomy" id="412755"/>
    <lineage>
        <taxon>unclassified sequences</taxon>
        <taxon>metagenomes</taxon>
        <taxon>ecological metagenomes</taxon>
    </lineage>
</organism>
<feature type="non-terminal residue" evidence="2">
    <location>
        <position position="43"/>
    </location>
</feature>
<name>A0A0F8WJW0_9ZZZZ</name>
<keyword evidence="1" id="KW-0812">Transmembrane</keyword>
<sequence>MGLLIGLIPLACFILGMLVNNWLNFKSMKATMNLAHKIRENMP</sequence>
<reference evidence="2" key="1">
    <citation type="journal article" date="2015" name="Nature">
        <title>Complex archaea that bridge the gap between prokaryotes and eukaryotes.</title>
        <authorList>
            <person name="Spang A."/>
            <person name="Saw J.H."/>
            <person name="Jorgensen S.L."/>
            <person name="Zaremba-Niedzwiedzka K."/>
            <person name="Martijn J."/>
            <person name="Lind A.E."/>
            <person name="van Eijk R."/>
            <person name="Schleper C."/>
            <person name="Guy L."/>
            <person name="Ettema T.J."/>
        </authorList>
    </citation>
    <scope>NUCLEOTIDE SEQUENCE</scope>
</reference>
<dbReference type="AlphaFoldDB" id="A0A0F8WJW0"/>
<proteinExistence type="predicted"/>
<gene>
    <name evidence="2" type="ORF">LCGC14_3057230</name>
</gene>
<comment type="caution">
    <text evidence="2">The sequence shown here is derived from an EMBL/GenBank/DDBJ whole genome shotgun (WGS) entry which is preliminary data.</text>
</comment>
<keyword evidence="1" id="KW-0472">Membrane</keyword>
<evidence type="ECO:0000256" key="1">
    <source>
        <dbReference type="SAM" id="Phobius"/>
    </source>
</evidence>
<accession>A0A0F8WJW0</accession>
<dbReference type="EMBL" id="LAZR01064622">
    <property type="protein sequence ID" value="KKK57167.1"/>
    <property type="molecule type" value="Genomic_DNA"/>
</dbReference>
<feature type="transmembrane region" description="Helical" evidence="1">
    <location>
        <begin position="6"/>
        <end position="23"/>
    </location>
</feature>
<evidence type="ECO:0000313" key="2">
    <source>
        <dbReference type="EMBL" id="KKK57167.1"/>
    </source>
</evidence>